<evidence type="ECO:0000313" key="8">
    <source>
        <dbReference type="EMBL" id="QUN04923.1"/>
    </source>
</evidence>
<proteinExistence type="predicted"/>
<dbReference type="PANTHER" id="PTHR30485">
    <property type="entry name" value="NI/FE-HYDROGENASE 1 B-TYPE CYTOCHROME SUBUNIT"/>
    <property type="match status" value="1"/>
</dbReference>
<protein>
    <submittedName>
        <fullName evidence="8">Cytochrome b/b6 domain-containing protein</fullName>
    </submittedName>
</protein>
<dbReference type="InterPro" id="IPR016174">
    <property type="entry name" value="Di-haem_cyt_TM"/>
</dbReference>
<accession>A0ABX7YQ83</accession>
<feature type="transmembrane region" description="Helical" evidence="6">
    <location>
        <begin position="145"/>
        <end position="164"/>
    </location>
</feature>
<reference evidence="8 9" key="1">
    <citation type="submission" date="2021-04" db="EMBL/GenBank/DDBJ databases">
        <title>Novel species identification of genus Shewanella.</title>
        <authorList>
            <person name="Liu G."/>
        </authorList>
    </citation>
    <scope>NUCLEOTIDE SEQUENCE [LARGE SCALE GENOMIC DNA]</scope>
    <source>
        <strain evidence="8 9">FJAT-54481</strain>
    </source>
</reference>
<keyword evidence="4 6" id="KW-1133">Transmembrane helix</keyword>
<gene>
    <name evidence="8" type="ORF">KDN34_11825</name>
</gene>
<dbReference type="Gene3D" id="1.20.950.20">
    <property type="entry name" value="Transmembrane di-heme cytochromes, Chain C"/>
    <property type="match status" value="1"/>
</dbReference>
<sequence length="219" mass="25372">MTQKMMVWDVPVRFFHWLTLLLVALLWWSAEQGEMQWHQLFAYLLMINLLLRIVWGFIGSQYARFSDFLRSPFQVISYVRKQPDEPSLGHNPLGGYMVLALILVLLLQVSSGMFATDDIVTEGPFYSWVSDDLSRWLTWLHKSNFNLLLVLVVIHVSAVVFYEIRGQRLIAAMVTGNKQTTLVSVSQQGNVTLKRWLWVMLLISAPIGYWLIWPLLATL</sequence>
<evidence type="ECO:0000313" key="9">
    <source>
        <dbReference type="Proteomes" id="UP000679575"/>
    </source>
</evidence>
<feature type="transmembrane region" description="Helical" evidence="6">
    <location>
        <begin position="196"/>
        <end position="216"/>
    </location>
</feature>
<feature type="transmembrane region" description="Helical" evidence="6">
    <location>
        <begin position="93"/>
        <end position="115"/>
    </location>
</feature>
<dbReference type="PANTHER" id="PTHR30485:SF2">
    <property type="entry name" value="BLL0597 PROTEIN"/>
    <property type="match status" value="1"/>
</dbReference>
<comment type="subcellular location">
    <subcellularLocation>
        <location evidence="1">Cell membrane</location>
        <topology evidence="1">Multi-pass membrane protein</topology>
    </subcellularLocation>
</comment>
<evidence type="ECO:0000259" key="7">
    <source>
        <dbReference type="Pfam" id="PF01292"/>
    </source>
</evidence>
<evidence type="ECO:0000256" key="6">
    <source>
        <dbReference type="SAM" id="Phobius"/>
    </source>
</evidence>
<feature type="transmembrane region" description="Helical" evidence="6">
    <location>
        <begin position="12"/>
        <end position="28"/>
    </location>
</feature>
<organism evidence="8 9">
    <name type="scientific">Shewanella yunxiaonensis</name>
    <dbReference type="NCBI Taxonomy" id="2829809"/>
    <lineage>
        <taxon>Bacteria</taxon>
        <taxon>Pseudomonadati</taxon>
        <taxon>Pseudomonadota</taxon>
        <taxon>Gammaproteobacteria</taxon>
        <taxon>Alteromonadales</taxon>
        <taxon>Shewanellaceae</taxon>
        <taxon>Shewanella</taxon>
    </lineage>
</organism>
<evidence type="ECO:0000256" key="4">
    <source>
        <dbReference type="ARBA" id="ARBA00022989"/>
    </source>
</evidence>
<dbReference type="Pfam" id="PF01292">
    <property type="entry name" value="Ni_hydr_CYTB"/>
    <property type="match status" value="1"/>
</dbReference>
<dbReference type="Proteomes" id="UP000679575">
    <property type="component" value="Chromosome"/>
</dbReference>
<evidence type="ECO:0000256" key="1">
    <source>
        <dbReference type="ARBA" id="ARBA00004651"/>
    </source>
</evidence>
<dbReference type="InterPro" id="IPR011577">
    <property type="entry name" value="Cyt_b561_bac/Ni-Hgenase"/>
</dbReference>
<dbReference type="RefSeq" id="WP_212593975.1">
    <property type="nucleotide sequence ID" value="NZ_CP073587.1"/>
</dbReference>
<dbReference type="SUPFAM" id="SSF81342">
    <property type="entry name" value="Transmembrane di-heme cytochromes"/>
    <property type="match status" value="1"/>
</dbReference>
<keyword evidence="5 6" id="KW-0472">Membrane</keyword>
<evidence type="ECO:0000256" key="2">
    <source>
        <dbReference type="ARBA" id="ARBA00022475"/>
    </source>
</evidence>
<keyword evidence="3 6" id="KW-0812">Transmembrane</keyword>
<keyword evidence="2" id="KW-1003">Cell membrane</keyword>
<evidence type="ECO:0000256" key="3">
    <source>
        <dbReference type="ARBA" id="ARBA00022692"/>
    </source>
</evidence>
<feature type="transmembrane region" description="Helical" evidence="6">
    <location>
        <begin position="40"/>
        <end position="58"/>
    </location>
</feature>
<dbReference type="InterPro" id="IPR051542">
    <property type="entry name" value="Hydrogenase_cytochrome"/>
</dbReference>
<keyword evidence="9" id="KW-1185">Reference proteome</keyword>
<evidence type="ECO:0000256" key="5">
    <source>
        <dbReference type="ARBA" id="ARBA00023136"/>
    </source>
</evidence>
<name>A0ABX7YQ83_9GAMM</name>
<feature type="domain" description="Cytochrome b561 bacterial/Ni-hydrogenase" evidence="7">
    <location>
        <begin position="7"/>
        <end position="176"/>
    </location>
</feature>
<dbReference type="EMBL" id="CP073587">
    <property type="protein sequence ID" value="QUN04923.1"/>
    <property type="molecule type" value="Genomic_DNA"/>
</dbReference>